<protein>
    <submittedName>
        <fullName evidence="2">Transglutaminase-like superfamily protein</fullName>
    </submittedName>
</protein>
<feature type="region of interest" description="Disordered" evidence="1">
    <location>
        <begin position="23"/>
        <end position="45"/>
    </location>
</feature>
<gene>
    <name evidence="2" type="ORF">STAS_13984</name>
</gene>
<keyword evidence="3" id="KW-1185">Reference proteome</keyword>
<accession>A0A5A7PXH7</accession>
<reference evidence="3" key="1">
    <citation type="journal article" date="2019" name="Curr. Biol.">
        <title>Genome Sequence of Striga asiatica Provides Insight into the Evolution of Plant Parasitism.</title>
        <authorList>
            <person name="Yoshida S."/>
            <person name="Kim S."/>
            <person name="Wafula E.K."/>
            <person name="Tanskanen J."/>
            <person name="Kim Y.M."/>
            <person name="Honaas L."/>
            <person name="Yang Z."/>
            <person name="Spallek T."/>
            <person name="Conn C.E."/>
            <person name="Ichihashi Y."/>
            <person name="Cheong K."/>
            <person name="Cui S."/>
            <person name="Der J.P."/>
            <person name="Gundlach H."/>
            <person name="Jiao Y."/>
            <person name="Hori C."/>
            <person name="Ishida J.K."/>
            <person name="Kasahara H."/>
            <person name="Kiba T."/>
            <person name="Kim M.S."/>
            <person name="Koo N."/>
            <person name="Laohavisit A."/>
            <person name="Lee Y.H."/>
            <person name="Lumba S."/>
            <person name="McCourt P."/>
            <person name="Mortimer J.C."/>
            <person name="Mutuku J.M."/>
            <person name="Nomura T."/>
            <person name="Sasaki-Sekimoto Y."/>
            <person name="Seto Y."/>
            <person name="Wang Y."/>
            <person name="Wakatake T."/>
            <person name="Sakakibara H."/>
            <person name="Demura T."/>
            <person name="Yamaguchi S."/>
            <person name="Yoneyama K."/>
            <person name="Manabe R.I."/>
            <person name="Nelson D.C."/>
            <person name="Schulman A.H."/>
            <person name="Timko M.P."/>
            <person name="dePamphilis C.W."/>
            <person name="Choi D."/>
            <person name="Shirasu K."/>
        </authorList>
    </citation>
    <scope>NUCLEOTIDE SEQUENCE [LARGE SCALE GENOMIC DNA]</scope>
    <source>
        <strain evidence="3">cv. UVA1</strain>
    </source>
</reference>
<sequence>MFSTTISSLQETPCTPFSFIQMRRQSPSTQNKHKQPSKETRSTFQSSFTFSGHANNFTILKLSSSLHDPKHSTIRKCPLPKAIPAQIRWDPSGLRPRPAPERVDRIAVVIVRDNQRLEAAHGDLIVTETVTDFRTHGVKLARYVEQHLLSSGRVPQDQDRSAMAGHEEQAVAVEHDVGAALAAGTSEIPVRRELESLVRRLEEVEPWEGGAGAFHKSFCSLDRRSCSRRKSESEEMVAFNHFDTAFNLRSDLTGNLPRISRMTSSGRGFRYVADFFVCADADIMRNRLAISVKEGRKAGFGAQHCSINALHSASQ</sequence>
<organism evidence="2 3">
    <name type="scientific">Striga asiatica</name>
    <name type="common">Asiatic witchweed</name>
    <name type="synonym">Buchnera asiatica</name>
    <dbReference type="NCBI Taxonomy" id="4170"/>
    <lineage>
        <taxon>Eukaryota</taxon>
        <taxon>Viridiplantae</taxon>
        <taxon>Streptophyta</taxon>
        <taxon>Embryophyta</taxon>
        <taxon>Tracheophyta</taxon>
        <taxon>Spermatophyta</taxon>
        <taxon>Magnoliopsida</taxon>
        <taxon>eudicotyledons</taxon>
        <taxon>Gunneridae</taxon>
        <taxon>Pentapetalae</taxon>
        <taxon>asterids</taxon>
        <taxon>lamiids</taxon>
        <taxon>Lamiales</taxon>
        <taxon>Orobanchaceae</taxon>
        <taxon>Buchnereae</taxon>
        <taxon>Striga</taxon>
    </lineage>
</organism>
<name>A0A5A7PXH7_STRAF</name>
<evidence type="ECO:0000256" key="1">
    <source>
        <dbReference type="SAM" id="MobiDB-lite"/>
    </source>
</evidence>
<dbReference type="Proteomes" id="UP000325081">
    <property type="component" value="Unassembled WGS sequence"/>
</dbReference>
<dbReference type="EMBL" id="BKCP01005394">
    <property type="protein sequence ID" value="GER37560.1"/>
    <property type="molecule type" value="Genomic_DNA"/>
</dbReference>
<dbReference type="AlphaFoldDB" id="A0A5A7PXH7"/>
<comment type="caution">
    <text evidence="2">The sequence shown here is derived from an EMBL/GenBank/DDBJ whole genome shotgun (WGS) entry which is preliminary data.</text>
</comment>
<evidence type="ECO:0000313" key="3">
    <source>
        <dbReference type="Proteomes" id="UP000325081"/>
    </source>
</evidence>
<proteinExistence type="predicted"/>
<evidence type="ECO:0000313" key="2">
    <source>
        <dbReference type="EMBL" id="GER37560.1"/>
    </source>
</evidence>